<dbReference type="EMBL" id="JBHFEH010000123">
    <property type="protein sequence ID" value="KAL2045981.1"/>
    <property type="molecule type" value="Genomic_DNA"/>
</dbReference>
<organism evidence="1 2">
    <name type="scientific">Lepraria finkii</name>
    <dbReference type="NCBI Taxonomy" id="1340010"/>
    <lineage>
        <taxon>Eukaryota</taxon>
        <taxon>Fungi</taxon>
        <taxon>Dikarya</taxon>
        <taxon>Ascomycota</taxon>
        <taxon>Pezizomycotina</taxon>
        <taxon>Lecanoromycetes</taxon>
        <taxon>OSLEUM clade</taxon>
        <taxon>Lecanoromycetidae</taxon>
        <taxon>Lecanorales</taxon>
        <taxon>Lecanorineae</taxon>
        <taxon>Stereocaulaceae</taxon>
        <taxon>Lepraria</taxon>
    </lineage>
</organism>
<evidence type="ECO:0000313" key="2">
    <source>
        <dbReference type="Proteomes" id="UP001590951"/>
    </source>
</evidence>
<gene>
    <name evidence="1" type="ORF">ABVK25_011870</name>
</gene>
<sequence length="116" mass="13128">MGQERAERYKKFLRRLQHNVAFKKDVKELRTTSSGHVSTINMSLMTQTLESVTAAETDRSAFAEILKDKHLALDTKLQDIKRHQGEAKVQLNTQIDGLGTLQGTSSRISIWSSTLR</sequence>
<dbReference type="Proteomes" id="UP001590951">
    <property type="component" value="Unassembled WGS sequence"/>
</dbReference>
<comment type="caution">
    <text evidence="1">The sequence shown here is derived from an EMBL/GenBank/DDBJ whole genome shotgun (WGS) entry which is preliminary data.</text>
</comment>
<accession>A0ABR4AMB8</accession>
<reference evidence="1 2" key="1">
    <citation type="submission" date="2024-09" db="EMBL/GenBank/DDBJ databases">
        <title>Rethinking Asexuality: The Enigmatic Case of Functional Sexual Genes in Lepraria (Stereocaulaceae).</title>
        <authorList>
            <person name="Doellman M."/>
            <person name="Sun Y."/>
            <person name="Barcenas-Pena A."/>
            <person name="Lumbsch H.T."/>
            <person name="Grewe F."/>
        </authorList>
    </citation>
    <scope>NUCLEOTIDE SEQUENCE [LARGE SCALE GENOMIC DNA]</scope>
    <source>
        <strain evidence="1 2">Grewe 0041</strain>
    </source>
</reference>
<name>A0ABR4AMB8_9LECA</name>
<proteinExistence type="predicted"/>
<keyword evidence="2" id="KW-1185">Reference proteome</keyword>
<evidence type="ECO:0000313" key="1">
    <source>
        <dbReference type="EMBL" id="KAL2045981.1"/>
    </source>
</evidence>
<protein>
    <submittedName>
        <fullName evidence="1">Uncharacterized protein</fullName>
    </submittedName>
</protein>